<accession>F9F1P6</accession>
<dbReference type="InterPro" id="IPR036097">
    <property type="entry name" value="HisK_dim/P_sf"/>
</dbReference>
<dbReference type="SUPFAM" id="SSF47384">
    <property type="entry name" value="Homodimeric domain of signal transducing histidine kinase"/>
    <property type="match status" value="1"/>
</dbReference>
<dbReference type="GO" id="GO:0000155">
    <property type="term" value="F:phosphorelay sensor kinase activity"/>
    <property type="evidence" value="ECO:0007669"/>
    <property type="project" value="InterPro"/>
</dbReference>
<sequence>MSVPRGTESQFPQTISIPAWICSVVKDSPWPCHAQPGDKASLFVKERLSGLTPRSPTVILVSSNTGLAIKYDPALIANSISNSPDNLIPSYGLTTSPDATLTAFCQLAALRLNTSRALVSLFDRARQFVVAEATQHVRLLPNSTSQQTNDGLWLCGTNFPRSFGVCERVVISSTNSVLSHPLLPSQLPVTVINDLADDEILCHRPYCHAWPNNRFYAGIPLITPRGIVIGVLCVFDSQPRCGLDKTSETLLRDLAQSVMTHLEKRRVSERHRQADRVTRGIRRFFHGRNTKTQIKNDQQLAAEPRLRTPGTDFSPQFNYSSDIRLREDRLASTCASAADIMRDALEVDGLLLLDASHSHRSPRVESGCNSRTNANESSRNTQKTHGQLDADDWCPVLGSSVTAEAKQDGNSYFGHSTLYASTLKKLLRYYPRGTIWTFDSAESDASDILSDDSSADATDEGPMTNETGELSPHDSGYTPGQHHIRQELRKAVLTLLPNVTSVAFFPIWNAQKRRWFAGGFAYSNKAGRVFSPRRELSYLRALGTVLMAEVLFIKEREVELSKLDVLDSISHELRSPLHGIFFGVGVLRGGSLNPSQDDALLSVEACSRTLLDTIDQILDWSKINHFISSLATGPEYTYTDVDSRALRSSRNNSVEAGMMSIASDVDLPLLIEDVIESVHIGHEFQKLSHGQTVQLSDLPRDHVKIMANFKPSVNWSFHIQAGAIRRIVMNVLGNSLRFTSSGAIYIQLEQLTTDDAATRLVRLTITDTGCGMSREFLANDLFSPFTQQNMINAGTGLGLSIVRRITQALGGTIEVQSAASVGTTVRINLPLKLSEEAVEPKEPVDPTQTIDSVLQHDSAKDVEGLKVSLVGFQDSAAENIDNPLLESLIGEKESISCACRYWLGAKLVEISEDQHEVPHVVLCDDRSLNKARSLTQGNKSISLVVVCQNAVMARKLEAAEARDTAYGEQNILFTHRPIGPRKLTRIFSPFTKSYSSGRPHLKVLPASSEDIQLDIPTSKRQMIPPTPTAIEGENRDILGSTLSNYAQTSEWYLSKQIPRSPLTAPPAKSDPMCDESATNIFLLVDDNPINLKMLIMFMKKLNLQYSTATDGQQAVAKYKESPKSYKCVFMDISMPVMNGFEATRAIRAIEADGAITKCPIFALTGLASRDAQQEAFLSGIDLFLTKPIQLTDIKHFLESKALL</sequence>
<dbReference type="STRING" id="660025.F9F1P6"/>
<dbReference type="CDD" id="cd17546">
    <property type="entry name" value="REC_hyHK_CKI1_RcsC-like"/>
    <property type="match status" value="1"/>
</dbReference>
<dbReference type="CDD" id="cd00082">
    <property type="entry name" value="HisKA"/>
    <property type="match status" value="1"/>
</dbReference>
<dbReference type="Gene3D" id="3.30.450.40">
    <property type="match status" value="1"/>
</dbReference>
<evidence type="ECO:0000256" key="3">
    <source>
        <dbReference type="ARBA" id="ARBA00022777"/>
    </source>
</evidence>
<evidence type="ECO:0000256" key="4">
    <source>
        <dbReference type="PROSITE-ProRule" id="PRU00169"/>
    </source>
</evidence>
<dbReference type="Pfam" id="PF01590">
    <property type="entry name" value="GAF"/>
    <property type="match status" value="1"/>
</dbReference>
<dbReference type="InterPro" id="IPR003018">
    <property type="entry name" value="GAF"/>
</dbReference>
<feature type="modified residue" description="4-aspartylphosphate" evidence="4">
    <location>
        <position position="1131"/>
    </location>
</feature>
<dbReference type="Pfam" id="PF00512">
    <property type="entry name" value="HisKA"/>
    <property type="match status" value="1"/>
</dbReference>
<dbReference type="OrthoDB" id="303614at2759"/>
<feature type="compositionally biased region" description="Polar residues" evidence="5">
    <location>
        <begin position="367"/>
        <end position="385"/>
    </location>
</feature>
<evidence type="ECO:0000259" key="6">
    <source>
        <dbReference type="PROSITE" id="PS50109"/>
    </source>
</evidence>
<organism evidence="8">
    <name type="scientific">Fusarium oxysporum (strain Fo5176)</name>
    <name type="common">Fusarium vascular wilt</name>
    <dbReference type="NCBI Taxonomy" id="660025"/>
    <lineage>
        <taxon>Eukaryota</taxon>
        <taxon>Fungi</taxon>
        <taxon>Dikarya</taxon>
        <taxon>Ascomycota</taxon>
        <taxon>Pezizomycotina</taxon>
        <taxon>Sordariomycetes</taxon>
        <taxon>Hypocreomycetidae</taxon>
        <taxon>Hypocreales</taxon>
        <taxon>Nectriaceae</taxon>
        <taxon>Fusarium</taxon>
        <taxon>Fusarium oxysporum species complex</taxon>
    </lineage>
</organism>
<dbReference type="EMBL" id="AFQF01000094">
    <property type="protein sequence ID" value="EGU89165.1"/>
    <property type="molecule type" value="Genomic_DNA"/>
</dbReference>
<dbReference type="SMART" id="SM00388">
    <property type="entry name" value="HisKA"/>
    <property type="match status" value="1"/>
</dbReference>
<dbReference type="InterPro" id="IPR003594">
    <property type="entry name" value="HATPase_dom"/>
</dbReference>
<feature type="region of interest" description="Disordered" evidence="5">
    <location>
        <begin position="360"/>
        <end position="389"/>
    </location>
</feature>
<protein>
    <submittedName>
        <fullName evidence="8">Uncharacterized protein</fullName>
    </submittedName>
</protein>
<evidence type="ECO:0000313" key="8">
    <source>
        <dbReference type="EMBL" id="EGU89165.1"/>
    </source>
</evidence>
<feature type="region of interest" description="Disordered" evidence="5">
    <location>
        <begin position="447"/>
        <end position="480"/>
    </location>
</feature>
<name>F9F1P6_FUSOF</name>
<dbReference type="PROSITE" id="PS50110">
    <property type="entry name" value="RESPONSE_REGULATORY"/>
    <property type="match status" value="1"/>
</dbReference>
<dbReference type="AlphaFoldDB" id="F9F1P6"/>
<dbReference type="PRINTS" id="PR00344">
    <property type="entry name" value="BCTRLSENSOR"/>
</dbReference>
<dbReference type="PANTHER" id="PTHR43719">
    <property type="entry name" value="TWO-COMPONENT HISTIDINE KINASE"/>
    <property type="match status" value="1"/>
</dbReference>
<evidence type="ECO:0000256" key="2">
    <source>
        <dbReference type="ARBA" id="ARBA00022679"/>
    </source>
</evidence>
<dbReference type="SUPFAM" id="SSF55874">
    <property type="entry name" value="ATPase domain of HSP90 chaperone/DNA topoisomerase II/histidine kinase"/>
    <property type="match status" value="1"/>
</dbReference>
<keyword evidence="3" id="KW-0418">Kinase</keyword>
<dbReference type="FunFam" id="3.30.450.40:FF:000083">
    <property type="entry name" value="Sensor histidine kinase/response regulator, putative (AFU_orthologue AFUA_4G00660)"/>
    <property type="match status" value="1"/>
</dbReference>
<keyword evidence="1 4" id="KW-0597">Phosphoprotein</keyword>
<dbReference type="SMART" id="SM00065">
    <property type="entry name" value="GAF"/>
    <property type="match status" value="1"/>
</dbReference>
<dbReference type="SMART" id="SM00387">
    <property type="entry name" value="HATPase_c"/>
    <property type="match status" value="1"/>
</dbReference>
<dbReference type="Pfam" id="PF02518">
    <property type="entry name" value="HATPase_c"/>
    <property type="match status" value="1"/>
</dbReference>
<feature type="compositionally biased region" description="Acidic residues" evidence="5">
    <location>
        <begin position="447"/>
        <end position="459"/>
    </location>
</feature>
<dbReference type="InterPro" id="IPR029016">
    <property type="entry name" value="GAF-like_dom_sf"/>
</dbReference>
<dbReference type="InterPro" id="IPR004358">
    <property type="entry name" value="Sig_transdc_His_kin-like_C"/>
</dbReference>
<dbReference type="InterPro" id="IPR003661">
    <property type="entry name" value="HisK_dim/P_dom"/>
</dbReference>
<dbReference type="SUPFAM" id="SSF52172">
    <property type="entry name" value="CheY-like"/>
    <property type="match status" value="1"/>
</dbReference>
<dbReference type="PANTHER" id="PTHR43719:SF11">
    <property type="entry name" value="HISTIDINE KINASE_RESPONSE REGULATOR, PUTATIVE-RELATED"/>
    <property type="match status" value="1"/>
</dbReference>
<dbReference type="Pfam" id="PF00072">
    <property type="entry name" value="Response_reg"/>
    <property type="match status" value="1"/>
</dbReference>
<dbReference type="SUPFAM" id="SSF55781">
    <property type="entry name" value="GAF domain-like"/>
    <property type="match status" value="1"/>
</dbReference>
<evidence type="ECO:0000256" key="1">
    <source>
        <dbReference type="ARBA" id="ARBA00022553"/>
    </source>
</evidence>
<dbReference type="Gene3D" id="3.30.565.10">
    <property type="entry name" value="Histidine kinase-like ATPase, C-terminal domain"/>
    <property type="match status" value="1"/>
</dbReference>
<comment type="caution">
    <text evidence="8">The sequence shown here is derived from an EMBL/GenBank/DDBJ whole genome shotgun (WGS) entry which is preliminary data.</text>
</comment>
<feature type="domain" description="Histidine kinase" evidence="6">
    <location>
        <begin position="568"/>
        <end position="833"/>
    </location>
</feature>
<dbReference type="SMART" id="SM00448">
    <property type="entry name" value="REC"/>
    <property type="match status" value="1"/>
</dbReference>
<dbReference type="InterPro" id="IPR005467">
    <property type="entry name" value="His_kinase_dom"/>
</dbReference>
<proteinExistence type="predicted"/>
<dbReference type="InterPro" id="IPR011006">
    <property type="entry name" value="CheY-like_superfamily"/>
</dbReference>
<dbReference type="PROSITE" id="PS50109">
    <property type="entry name" value="HIS_KIN"/>
    <property type="match status" value="1"/>
</dbReference>
<evidence type="ECO:0000259" key="7">
    <source>
        <dbReference type="PROSITE" id="PS50110"/>
    </source>
</evidence>
<dbReference type="InterPro" id="IPR050956">
    <property type="entry name" value="2C_system_His_kinase"/>
</dbReference>
<keyword evidence="2" id="KW-0808">Transferase</keyword>
<dbReference type="InterPro" id="IPR001789">
    <property type="entry name" value="Sig_transdc_resp-reg_receiver"/>
</dbReference>
<reference evidence="8" key="1">
    <citation type="journal article" date="2012" name="Mol. Plant Microbe Interact.">
        <title>A highly conserved effector in Fusarium oxysporum is required for full virulence on Arabidopsis.</title>
        <authorList>
            <person name="Thatcher L.F."/>
            <person name="Gardiner D.M."/>
            <person name="Kazan K."/>
            <person name="Manners J."/>
        </authorList>
    </citation>
    <scope>NUCLEOTIDE SEQUENCE [LARGE SCALE GENOMIC DNA]</scope>
    <source>
        <strain evidence="8">Fo5176</strain>
    </source>
</reference>
<gene>
    <name evidence="8" type="ORF">FOXB_00320</name>
</gene>
<dbReference type="Gene3D" id="3.40.50.2300">
    <property type="match status" value="1"/>
</dbReference>
<dbReference type="InterPro" id="IPR036890">
    <property type="entry name" value="HATPase_C_sf"/>
</dbReference>
<dbReference type="Gene3D" id="1.10.287.130">
    <property type="match status" value="1"/>
</dbReference>
<evidence type="ECO:0000256" key="5">
    <source>
        <dbReference type="SAM" id="MobiDB-lite"/>
    </source>
</evidence>
<feature type="domain" description="Response regulatory" evidence="7">
    <location>
        <begin position="1080"/>
        <end position="1201"/>
    </location>
</feature>